<dbReference type="SUPFAM" id="SSF48371">
    <property type="entry name" value="ARM repeat"/>
    <property type="match status" value="1"/>
</dbReference>
<organism evidence="1 2">
    <name type="scientific">Clostridium ganghwense</name>
    <dbReference type="NCBI Taxonomy" id="312089"/>
    <lineage>
        <taxon>Bacteria</taxon>
        <taxon>Bacillati</taxon>
        <taxon>Bacillota</taxon>
        <taxon>Clostridia</taxon>
        <taxon>Eubacteriales</taxon>
        <taxon>Clostridiaceae</taxon>
        <taxon>Clostridium</taxon>
    </lineage>
</organism>
<name>A0ABT4CRI9_9CLOT</name>
<proteinExistence type="predicted"/>
<sequence>MMNQRQESTKEIIDRLSQSGLSFEALNVLEKYFIGDVEEKKLSGVLMNEDVDFNGVYSDWHEIFYNYIRSDEELIDKFIKVLFLIFKEKAFDIYVMSYIIGEDITEIYTKFKKLNIPFYYYIVNKAQEIEKENPYYYHARFFIKYFRNLKNMYKKYKEDYIKAFNYADGNVKLYLAIEILRKDCNEVENLEEYINEALKKFVFEFFNYDYNNEEKINNYLNGEEECLEEVVNILRNLPNASANNFDSLKKINMVVYNCWKISELGRRILKLVAYLDVKNTVDNIFDFSCAVENDYRRYRKKIQGQLEEFPNELKKLGLPNSFYLVWVADQYFNDDIYESDREYLKKVINEYLNHDIEGFKEAAKLSDGIAKEYLEHYLWKLKNDDELIEEAKDKCINNVKEVLIECDFEKKEIDDFILYMEGEKEIEKVLKPSKFKNNDNIYGYHIRNYLKRIVWYSDVNEIFNKVVRYFIQLQNGKLFDYLIDEFINENDSNFNRFMSIVDSLQVGIKEVLPLLSYNEFEGHHSQECYELSSKWIKNKPYEVSKYIHLCRAEGRADLIKRIYESNFVKEDREEFKKILLKFTADSSKTVRECVMNIINEALSNDECKKIFIPLLSNKKAAVREGAVKVLVPILDEECIVVLKDQLEKETSSKVKNIIIQSLNIETENNEQESMSDINEYCKKNLNKRKKAKIEWLHPNTLPALILKESGQEVSEDTLHYMLISFADNKEVEINSEVKNMMSFFTQCSLADIALESLERWCAVGAEAKKKWILSLVGMFGDTKCVQFLEKHIKEWPKKSRGAIACEALKALAMIGSDETLMIIDSIARKFKFKQVKKAASEALDFAAKELGIDKEELSDRVV</sequence>
<dbReference type="Proteomes" id="UP001079657">
    <property type="component" value="Unassembled WGS sequence"/>
</dbReference>
<dbReference type="EMBL" id="JAPQES010000005">
    <property type="protein sequence ID" value="MCY6371685.1"/>
    <property type="molecule type" value="Genomic_DNA"/>
</dbReference>
<evidence type="ECO:0000313" key="2">
    <source>
        <dbReference type="Proteomes" id="UP001079657"/>
    </source>
</evidence>
<dbReference type="Gene3D" id="1.25.10.10">
    <property type="entry name" value="Leucine-rich Repeat Variant"/>
    <property type="match status" value="1"/>
</dbReference>
<accession>A0ABT4CRI9</accession>
<evidence type="ECO:0000313" key="1">
    <source>
        <dbReference type="EMBL" id="MCY6371685.1"/>
    </source>
</evidence>
<keyword evidence="2" id="KW-1185">Reference proteome</keyword>
<reference evidence="1" key="1">
    <citation type="submission" date="2022-12" db="EMBL/GenBank/DDBJ databases">
        <authorList>
            <person name="Wang J."/>
        </authorList>
    </citation>
    <scope>NUCLEOTIDE SEQUENCE</scope>
    <source>
        <strain evidence="1">HY-42-06</strain>
    </source>
</reference>
<dbReference type="InterPro" id="IPR016024">
    <property type="entry name" value="ARM-type_fold"/>
</dbReference>
<dbReference type="InterPro" id="IPR011989">
    <property type="entry name" value="ARM-like"/>
</dbReference>
<gene>
    <name evidence="1" type="ORF">OXH55_13650</name>
</gene>
<evidence type="ECO:0008006" key="3">
    <source>
        <dbReference type="Google" id="ProtNLM"/>
    </source>
</evidence>
<comment type="caution">
    <text evidence="1">The sequence shown here is derived from an EMBL/GenBank/DDBJ whole genome shotgun (WGS) entry which is preliminary data.</text>
</comment>
<protein>
    <recommendedName>
        <fullName evidence="3">HEAT repeat domain-containing protein</fullName>
    </recommendedName>
</protein>
<dbReference type="RefSeq" id="WP_268050567.1">
    <property type="nucleotide sequence ID" value="NZ_JAPQES010000005.1"/>
</dbReference>